<accession>A0A0E9SGP3</accession>
<reference evidence="1" key="1">
    <citation type="submission" date="2014-11" db="EMBL/GenBank/DDBJ databases">
        <authorList>
            <person name="Amaro Gonzalez C."/>
        </authorList>
    </citation>
    <scope>NUCLEOTIDE SEQUENCE</scope>
</reference>
<name>A0A0E9SGP3_ANGAN</name>
<sequence>MSFHFCNFPMVHRHSIETIHQIFICISFMKPAFNMH</sequence>
<dbReference type="AlphaFoldDB" id="A0A0E9SGP3"/>
<protein>
    <submittedName>
        <fullName evidence="1">Uncharacterized protein</fullName>
    </submittedName>
</protein>
<evidence type="ECO:0000313" key="1">
    <source>
        <dbReference type="EMBL" id="JAH40407.1"/>
    </source>
</evidence>
<proteinExistence type="predicted"/>
<reference evidence="1" key="2">
    <citation type="journal article" date="2015" name="Fish Shellfish Immunol.">
        <title>Early steps in the European eel (Anguilla anguilla)-Vibrio vulnificus interaction in the gills: Role of the RtxA13 toxin.</title>
        <authorList>
            <person name="Callol A."/>
            <person name="Pajuelo D."/>
            <person name="Ebbesson L."/>
            <person name="Teles M."/>
            <person name="MacKenzie S."/>
            <person name="Amaro C."/>
        </authorList>
    </citation>
    <scope>NUCLEOTIDE SEQUENCE</scope>
</reference>
<dbReference type="EMBL" id="GBXM01068170">
    <property type="protein sequence ID" value="JAH40407.1"/>
    <property type="molecule type" value="Transcribed_RNA"/>
</dbReference>
<organism evidence="1">
    <name type="scientific">Anguilla anguilla</name>
    <name type="common">European freshwater eel</name>
    <name type="synonym">Muraena anguilla</name>
    <dbReference type="NCBI Taxonomy" id="7936"/>
    <lineage>
        <taxon>Eukaryota</taxon>
        <taxon>Metazoa</taxon>
        <taxon>Chordata</taxon>
        <taxon>Craniata</taxon>
        <taxon>Vertebrata</taxon>
        <taxon>Euteleostomi</taxon>
        <taxon>Actinopterygii</taxon>
        <taxon>Neopterygii</taxon>
        <taxon>Teleostei</taxon>
        <taxon>Anguilliformes</taxon>
        <taxon>Anguillidae</taxon>
        <taxon>Anguilla</taxon>
    </lineage>
</organism>